<name>A0A2C9D2A1_9HYPH</name>
<evidence type="ECO:0000256" key="2">
    <source>
        <dbReference type="ARBA" id="ARBA00023015"/>
    </source>
</evidence>
<dbReference type="OrthoDB" id="9811588at2"/>
<dbReference type="SUPFAM" id="SSF46785">
    <property type="entry name" value="Winged helix' DNA-binding domain"/>
    <property type="match status" value="1"/>
</dbReference>
<evidence type="ECO:0000256" key="3">
    <source>
        <dbReference type="ARBA" id="ARBA00023125"/>
    </source>
</evidence>
<dbReference type="Pfam" id="PF03466">
    <property type="entry name" value="LysR_substrate"/>
    <property type="match status" value="1"/>
</dbReference>
<dbReference type="GO" id="GO:0005829">
    <property type="term" value="C:cytosol"/>
    <property type="evidence" value="ECO:0007669"/>
    <property type="project" value="TreeGrafter"/>
</dbReference>
<dbReference type="EMBL" id="LT960614">
    <property type="protein sequence ID" value="SON54497.1"/>
    <property type="molecule type" value="Genomic_DNA"/>
</dbReference>
<dbReference type="InterPro" id="IPR036390">
    <property type="entry name" value="WH_DNA-bd_sf"/>
</dbReference>
<proteinExistence type="inferred from homology"/>
<dbReference type="AlphaFoldDB" id="A0A2C9D2A1"/>
<dbReference type="Proteomes" id="UP000223606">
    <property type="component" value="Chromosome 1"/>
</dbReference>
<dbReference type="Pfam" id="PF00126">
    <property type="entry name" value="HTH_1"/>
    <property type="match status" value="1"/>
</dbReference>
<dbReference type="KEGG" id="hdi:HDIA_0956"/>
<dbReference type="PANTHER" id="PTHR30419">
    <property type="entry name" value="HTH-TYPE TRANSCRIPTIONAL REGULATOR YBHD"/>
    <property type="match status" value="1"/>
</dbReference>
<dbReference type="InterPro" id="IPR036388">
    <property type="entry name" value="WH-like_DNA-bd_sf"/>
</dbReference>
<dbReference type="GO" id="GO:0003677">
    <property type="term" value="F:DNA binding"/>
    <property type="evidence" value="ECO:0007669"/>
    <property type="project" value="UniProtKB-KW"/>
</dbReference>
<dbReference type="PRINTS" id="PR00039">
    <property type="entry name" value="HTHLYSR"/>
</dbReference>
<dbReference type="Gene3D" id="3.40.190.290">
    <property type="match status" value="1"/>
</dbReference>
<dbReference type="InterPro" id="IPR050950">
    <property type="entry name" value="HTH-type_LysR_regulators"/>
</dbReference>
<dbReference type="FunFam" id="1.10.10.10:FF:000001">
    <property type="entry name" value="LysR family transcriptional regulator"/>
    <property type="match status" value="1"/>
</dbReference>
<dbReference type="InterPro" id="IPR005119">
    <property type="entry name" value="LysR_subst-bd"/>
</dbReference>
<protein>
    <submittedName>
        <fullName evidence="6">Morphology and auto-aggregation control protein</fullName>
    </submittedName>
</protein>
<dbReference type="PANTHER" id="PTHR30419:SF31">
    <property type="entry name" value="BLR3139 PROTEIN"/>
    <property type="match status" value="1"/>
</dbReference>
<evidence type="ECO:0000313" key="6">
    <source>
        <dbReference type="EMBL" id="SON54497.1"/>
    </source>
</evidence>
<keyword evidence="4" id="KW-0804">Transcription</keyword>
<evidence type="ECO:0000259" key="5">
    <source>
        <dbReference type="PROSITE" id="PS50931"/>
    </source>
</evidence>
<keyword evidence="7" id="KW-1185">Reference proteome</keyword>
<keyword evidence="3" id="KW-0238">DNA-binding</keyword>
<dbReference type="PROSITE" id="PS50931">
    <property type="entry name" value="HTH_LYSR"/>
    <property type="match status" value="1"/>
</dbReference>
<keyword evidence="2" id="KW-0805">Transcription regulation</keyword>
<comment type="similarity">
    <text evidence="1">Belongs to the LysR transcriptional regulatory family.</text>
</comment>
<gene>
    <name evidence="6" type="primary">oxyR_2</name>
    <name evidence="6" type="ORF">HDIA_0956</name>
</gene>
<feature type="domain" description="HTH lysR-type" evidence="5">
    <location>
        <begin position="1"/>
        <end position="57"/>
    </location>
</feature>
<dbReference type="Gene3D" id="1.10.10.10">
    <property type="entry name" value="Winged helix-like DNA-binding domain superfamily/Winged helix DNA-binding domain"/>
    <property type="match status" value="1"/>
</dbReference>
<accession>A0A2C9D2A1</accession>
<evidence type="ECO:0000256" key="1">
    <source>
        <dbReference type="ARBA" id="ARBA00009437"/>
    </source>
</evidence>
<dbReference type="RefSeq" id="WP_099554870.1">
    <property type="nucleotide sequence ID" value="NZ_LT960614.1"/>
</dbReference>
<dbReference type="CDD" id="cd05466">
    <property type="entry name" value="PBP2_LTTR_substrate"/>
    <property type="match status" value="1"/>
</dbReference>
<reference evidence="7" key="1">
    <citation type="submission" date="2017-09" db="EMBL/GenBank/DDBJ databases">
        <title>Genome sequence of Nannocystis excedens DSM 71.</title>
        <authorList>
            <person name="Blom J."/>
        </authorList>
    </citation>
    <scope>NUCLEOTIDE SEQUENCE [LARGE SCALE GENOMIC DNA]</scope>
    <source>
        <strain evidence="7">type strain: E19</strain>
    </source>
</reference>
<dbReference type="InterPro" id="IPR000847">
    <property type="entry name" value="LysR_HTH_N"/>
</dbReference>
<evidence type="ECO:0000256" key="4">
    <source>
        <dbReference type="ARBA" id="ARBA00023163"/>
    </source>
</evidence>
<evidence type="ECO:0000313" key="7">
    <source>
        <dbReference type="Proteomes" id="UP000223606"/>
    </source>
</evidence>
<sequence length="300" mass="33072">MLDKLALLLALARERHFGRAAESAGVTQPTLSSAVKSLEEQFGVLLVERGSRFQGFTPEGERILVWARRLVSDARTMREEVQALKKGLFGHIRLAAVPTALPFLQELVNPIATRHEAVRLTILSMTADHILKSIDNLEIDAGVSYLEESVLARFSGVPLYEERYCLLVAPGSDLADQSSVSWRQAATIPLCLLTPDMQHRRIVERHLREAGANIAPRLESNSLIVLHTHVRTGNWATIMPARFAETVDQPGLLKAIPIVEPTVSHTIGLVTTQREPLPPLVAQLVSEAKVFQKRNAALAT</sequence>
<dbReference type="GO" id="GO:0003700">
    <property type="term" value="F:DNA-binding transcription factor activity"/>
    <property type="evidence" value="ECO:0007669"/>
    <property type="project" value="InterPro"/>
</dbReference>
<organism evidence="6 7">
    <name type="scientific">Hartmannibacter diazotrophicus</name>
    <dbReference type="NCBI Taxonomy" id="1482074"/>
    <lineage>
        <taxon>Bacteria</taxon>
        <taxon>Pseudomonadati</taxon>
        <taxon>Pseudomonadota</taxon>
        <taxon>Alphaproteobacteria</taxon>
        <taxon>Hyphomicrobiales</taxon>
        <taxon>Pleomorphomonadaceae</taxon>
        <taxon>Hartmannibacter</taxon>
    </lineage>
</organism>
<dbReference type="SUPFAM" id="SSF53850">
    <property type="entry name" value="Periplasmic binding protein-like II"/>
    <property type="match status" value="1"/>
</dbReference>